<reference evidence="6 7" key="1">
    <citation type="journal article" date="2007" name="Proc. Natl. Acad. Sci. U.S.A.">
        <title>Characterization of a marine gammaproteobacterium capable of aerobic anoxygenic photosynthesis.</title>
        <authorList>
            <person name="Fuchs B.M."/>
            <person name="Spring S."/>
            <person name="Teeling H."/>
            <person name="Quast C."/>
            <person name="Wulf J."/>
            <person name="Schattenhofer M."/>
            <person name="Yan S."/>
            <person name="Ferriera S."/>
            <person name="Johnson J."/>
            <person name="Glockner F.O."/>
            <person name="Amann R."/>
        </authorList>
    </citation>
    <scope>NUCLEOTIDE SEQUENCE [LARGE SCALE GENOMIC DNA]</scope>
    <source>
        <strain evidence="6">KT71</strain>
    </source>
</reference>
<feature type="transmembrane region" description="Helical" evidence="5">
    <location>
        <begin position="111"/>
        <end position="128"/>
    </location>
</feature>
<evidence type="ECO:0000313" key="6">
    <source>
        <dbReference type="EMBL" id="EAQ98108.2"/>
    </source>
</evidence>
<keyword evidence="7" id="KW-1185">Reference proteome</keyword>
<protein>
    <submittedName>
        <fullName evidence="6">Putative membrane protein</fullName>
    </submittedName>
</protein>
<keyword evidence="4 5" id="KW-0472">Membrane</keyword>
<gene>
    <name evidence="6" type="ORF">KT71_02637</name>
</gene>
<organism evidence="6 7">
    <name type="scientific">Congregibacter litoralis KT71</name>
    <dbReference type="NCBI Taxonomy" id="314285"/>
    <lineage>
        <taxon>Bacteria</taxon>
        <taxon>Pseudomonadati</taxon>
        <taxon>Pseudomonadota</taxon>
        <taxon>Gammaproteobacteria</taxon>
        <taxon>Cellvibrionales</taxon>
        <taxon>Halieaceae</taxon>
        <taxon>Congregibacter</taxon>
    </lineage>
</organism>
<comment type="subcellular location">
    <subcellularLocation>
        <location evidence="1">Membrane</location>
        <topology evidence="1">Multi-pass membrane protein</topology>
    </subcellularLocation>
</comment>
<evidence type="ECO:0000256" key="5">
    <source>
        <dbReference type="SAM" id="Phobius"/>
    </source>
</evidence>
<dbReference type="eggNOG" id="COG2259">
    <property type="taxonomic scope" value="Bacteria"/>
</dbReference>
<evidence type="ECO:0000256" key="3">
    <source>
        <dbReference type="ARBA" id="ARBA00022989"/>
    </source>
</evidence>
<accession>A4A739</accession>
<dbReference type="STRING" id="314285.KT71_02637"/>
<name>A4A739_9GAMM</name>
<reference evidence="6 7" key="2">
    <citation type="journal article" date="2009" name="PLoS ONE">
        <title>The photosynthetic apparatus and its regulation in the aerobic gammaproteobacterium Congregibacter litoralis gen. nov., sp. nov.</title>
        <authorList>
            <person name="Spring S."/>
            <person name="Lunsdorf H."/>
            <person name="Fuchs B.M."/>
            <person name="Tindall B.J."/>
        </authorList>
    </citation>
    <scope>NUCLEOTIDE SEQUENCE [LARGE SCALE GENOMIC DNA]</scope>
    <source>
        <strain evidence="6">KT71</strain>
    </source>
</reference>
<dbReference type="EMBL" id="AAOA02000002">
    <property type="protein sequence ID" value="EAQ98108.2"/>
    <property type="molecule type" value="Genomic_DNA"/>
</dbReference>
<sequence length="133" mass="14643">MNTSMDVVQRTLLLSGRALLGLYFIIPGITKITGFSGMVQYMTEHNVPLVQPLLVLTIVLQLGCGASLVAGWRTQIMAFVLAGLTLVISLYMHNFWAMEEGLQRAHEMQNFIKNMAIMAGLLYVAGVTPQKEA</sequence>
<dbReference type="GO" id="GO:0016020">
    <property type="term" value="C:membrane"/>
    <property type="evidence" value="ECO:0007669"/>
    <property type="project" value="UniProtKB-SubCell"/>
</dbReference>
<keyword evidence="3 5" id="KW-1133">Transmembrane helix</keyword>
<evidence type="ECO:0000256" key="2">
    <source>
        <dbReference type="ARBA" id="ARBA00022692"/>
    </source>
</evidence>
<keyword evidence="2 5" id="KW-0812">Transmembrane</keyword>
<evidence type="ECO:0000313" key="7">
    <source>
        <dbReference type="Proteomes" id="UP000019205"/>
    </source>
</evidence>
<evidence type="ECO:0000256" key="4">
    <source>
        <dbReference type="ARBA" id="ARBA00023136"/>
    </source>
</evidence>
<dbReference type="Pfam" id="PF07681">
    <property type="entry name" value="DoxX"/>
    <property type="match status" value="1"/>
</dbReference>
<dbReference type="AlphaFoldDB" id="A4A739"/>
<feature type="transmembrane region" description="Helical" evidence="5">
    <location>
        <begin position="76"/>
        <end position="96"/>
    </location>
</feature>
<proteinExistence type="predicted"/>
<dbReference type="HOGENOM" id="CLU_058421_8_1_6"/>
<feature type="transmembrane region" description="Helical" evidence="5">
    <location>
        <begin position="49"/>
        <end position="69"/>
    </location>
</feature>
<evidence type="ECO:0000256" key="1">
    <source>
        <dbReference type="ARBA" id="ARBA00004141"/>
    </source>
</evidence>
<dbReference type="Proteomes" id="UP000019205">
    <property type="component" value="Chromosome"/>
</dbReference>
<dbReference type="InterPro" id="IPR032808">
    <property type="entry name" value="DoxX"/>
</dbReference>
<feature type="transmembrane region" description="Helical" evidence="5">
    <location>
        <begin position="12"/>
        <end position="29"/>
    </location>
</feature>
<comment type="caution">
    <text evidence="6">The sequence shown here is derived from an EMBL/GenBank/DDBJ whole genome shotgun (WGS) entry which is preliminary data.</text>
</comment>